<feature type="domain" description="Transglycosylase SLT" evidence="5">
    <location>
        <begin position="417"/>
        <end position="520"/>
    </location>
</feature>
<dbReference type="SUPFAM" id="SSF53955">
    <property type="entry name" value="Lysozyme-like"/>
    <property type="match status" value="1"/>
</dbReference>
<protein>
    <submittedName>
        <fullName evidence="6">Lytic transglycosylase domain-containing protein</fullName>
    </submittedName>
</protein>
<dbReference type="InterPro" id="IPR008939">
    <property type="entry name" value="Lytic_TGlycosylase_superhlx_U"/>
</dbReference>
<dbReference type="RefSeq" id="WP_221423672.1">
    <property type="nucleotide sequence ID" value="NZ_CP081297.1"/>
</dbReference>
<comment type="similarity">
    <text evidence="2">Belongs to the virb1 family.</text>
</comment>
<dbReference type="InterPro" id="IPR008258">
    <property type="entry name" value="Transglycosylase_SLT_dom_1"/>
</dbReference>
<evidence type="ECO:0000313" key="7">
    <source>
        <dbReference type="Proteomes" id="UP000824280"/>
    </source>
</evidence>
<dbReference type="Proteomes" id="UP000824280">
    <property type="component" value="Chromosome"/>
</dbReference>
<evidence type="ECO:0000256" key="2">
    <source>
        <dbReference type="ARBA" id="ARBA00009387"/>
    </source>
</evidence>
<dbReference type="InterPro" id="IPR023346">
    <property type="entry name" value="Lysozyme-like_dom_sf"/>
</dbReference>
<comment type="similarity">
    <text evidence="1">Belongs to the transglycosylase Slt family.</text>
</comment>
<feature type="chain" id="PRO_5045816577" evidence="4">
    <location>
        <begin position="28"/>
        <end position="576"/>
    </location>
</feature>
<keyword evidence="7" id="KW-1185">Reference proteome</keyword>
<proteinExistence type="inferred from homology"/>
<keyword evidence="3 4" id="KW-0732">Signal</keyword>
<dbReference type="SUPFAM" id="SSF48435">
    <property type="entry name" value="Bacterial muramidases"/>
    <property type="match status" value="1"/>
</dbReference>
<dbReference type="PANTHER" id="PTHR37423:SF2">
    <property type="entry name" value="MEMBRANE-BOUND LYTIC MUREIN TRANSGLYCOSYLASE C"/>
    <property type="match status" value="1"/>
</dbReference>
<sequence>MDHMIKRLLLSASAAAIVAVAPSAATAQGSDSLAYFTRSHSAALPQLLSQEDRLYYASLFEAIESRNWDRVEVMLSQRGSGPLHGSALAAYYLHPESPRIELPRIEAWLNSYAGLPEAEGIIRLGQTRGLQNAPSLPAERQLIRQPGSTKRIRPRSVDDGTMPEPVKSAILERISNDDPDGARLLLDGVDASLSREARAEWRQRIAWSYYIENRDIEAFGMAQLVGQGSGAWVAEGDWVAGLASWRIGDCATAADFFRRSAGGSTNSSLTAAAHYWAARALIRCREPDKADEQLRGAGRFSETLYGMLALEQLAQQLPGDHASPDLTSQDWQRLSTQSAVREAVMLAEVGRRDLADEALRWQARRVSPSDFPALTRLARALGLAQTQTFMAYNAPRGAASPPNLRWPVAYHQPSGGWKVDPALAFAHALQESNFRETVVSPANAIGLMQIRPIAAREYAASINMSSGADLKDARVNLAFGQRALQALAEAGYTRGHLPKVMAAYNAGPTPVARWNTEINDQGDPLLWMESIPYWETRGYVSIVMRNYWMYLRQAEAVADSRTALAQNDWPQFPRTR</sequence>
<evidence type="ECO:0000313" key="6">
    <source>
        <dbReference type="EMBL" id="QZD88140.1"/>
    </source>
</evidence>
<evidence type="ECO:0000256" key="4">
    <source>
        <dbReference type="SAM" id="SignalP"/>
    </source>
</evidence>
<gene>
    <name evidence="6" type="ORF">K3166_05560</name>
</gene>
<evidence type="ECO:0000259" key="5">
    <source>
        <dbReference type="Pfam" id="PF01464"/>
    </source>
</evidence>
<accession>A0ABX8ZGJ5</accession>
<feature type="signal peptide" evidence="4">
    <location>
        <begin position="1"/>
        <end position="27"/>
    </location>
</feature>
<organism evidence="6 7">
    <name type="scientific">Qipengyuania psychrotolerans</name>
    <dbReference type="NCBI Taxonomy" id="2867238"/>
    <lineage>
        <taxon>Bacteria</taxon>
        <taxon>Pseudomonadati</taxon>
        <taxon>Pseudomonadota</taxon>
        <taxon>Alphaproteobacteria</taxon>
        <taxon>Sphingomonadales</taxon>
        <taxon>Erythrobacteraceae</taxon>
        <taxon>Qipengyuania</taxon>
    </lineage>
</organism>
<name>A0ABX8ZGJ5_9SPHN</name>
<reference evidence="6 7" key="1">
    <citation type="submission" date="2021-08" db="EMBL/GenBank/DDBJ databases">
        <title>Comparative Genomics Analysis of the Genus Qipengyuania Reveals Extensive Genetic Diversity and Metabolic Versatility, Including the Description of Fifteen Novel Species.</title>
        <authorList>
            <person name="Liu Y."/>
        </authorList>
    </citation>
    <scope>NUCLEOTIDE SEQUENCE [LARGE SCALE GENOMIC DNA]</scope>
    <source>
        <strain evidence="6 7">1XM2-8</strain>
    </source>
</reference>
<dbReference type="EMBL" id="CP081297">
    <property type="protein sequence ID" value="QZD88140.1"/>
    <property type="molecule type" value="Genomic_DNA"/>
</dbReference>
<dbReference type="Gene3D" id="1.10.530.10">
    <property type="match status" value="1"/>
</dbReference>
<evidence type="ECO:0000256" key="3">
    <source>
        <dbReference type="ARBA" id="ARBA00022729"/>
    </source>
</evidence>
<dbReference type="CDD" id="cd13401">
    <property type="entry name" value="Slt70-like"/>
    <property type="match status" value="1"/>
</dbReference>
<evidence type="ECO:0000256" key="1">
    <source>
        <dbReference type="ARBA" id="ARBA00007734"/>
    </source>
</evidence>
<dbReference type="Pfam" id="PF01464">
    <property type="entry name" value="SLT"/>
    <property type="match status" value="1"/>
</dbReference>
<dbReference type="PANTHER" id="PTHR37423">
    <property type="entry name" value="SOLUBLE LYTIC MUREIN TRANSGLYCOSYLASE-RELATED"/>
    <property type="match status" value="1"/>
</dbReference>